<evidence type="ECO:0000313" key="3">
    <source>
        <dbReference type="Proteomes" id="UP000249016"/>
    </source>
</evidence>
<comment type="caution">
    <text evidence="2">The sequence shown here is derived from an EMBL/GenBank/DDBJ whole genome shotgun (WGS) entry which is preliminary data.</text>
</comment>
<evidence type="ECO:0000256" key="1">
    <source>
        <dbReference type="SAM" id="Phobius"/>
    </source>
</evidence>
<keyword evidence="1" id="KW-1133">Transmembrane helix</keyword>
<sequence>MSKVGLSGTKKLLSSALNHLIWLHPVAVNVFWFRVIVGVGAFRFMLTDAVTAIRLDSPQELLQLT</sequence>
<dbReference type="EMBL" id="QLII01000001">
    <property type="protein sequence ID" value="RAI77467.1"/>
    <property type="molecule type" value="Genomic_DNA"/>
</dbReference>
<dbReference type="Proteomes" id="UP000249016">
    <property type="component" value="Unassembled WGS sequence"/>
</dbReference>
<reference evidence="2 3" key="1">
    <citation type="submission" date="2018-06" db="EMBL/GenBank/DDBJ databases">
        <title>Spirosoma sp. HMF3257 Genome sequencing and assembly.</title>
        <authorList>
            <person name="Kang H."/>
            <person name="Cha I."/>
            <person name="Kim H."/>
            <person name="Kang J."/>
            <person name="Joh K."/>
        </authorList>
    </citation>
    <scope>NUCLEOTIDE SEQUENCE [LARGE SCALE GENOMIC DNA]</scope>
    <source>
        <strain evidence="2 3">HMF3257</strain>
    </source>
</reference>
<feature type="transmembrane region" description="Helical" evidence="1">
    <location>
        <begin position="20"/>
        <end position="46"/>
    </location>
</feature>
<keyword evidence="1" id="KW-0472">Membrane</keyword>
<gene>
    <name evidence="2" type="ORF">HMF3257_30770</name>
</gene>
<protein>
    <submittedName>
        <fullName evidence="2">Uncharacterized protein</fullName>
    </submittedName>
</protein>
<proteinExistence type="predicted"/>
<accession>A0A327NQG9</accession>
<evidence type="ECO:0000313" key="2">
    <source>
        <dbReference type="EMBL" id="RAI77467.1"/>
    </source>
</evidence>
<dbReference type="AlphaFoldDB" id="A0A327NQG9"/>
<keyword evidence="3" id="KW-1185">Reference proteome</keyword>
<organism evidence="2 3">
    <name type="scientific">Spirosoma telluris</name>
    <dbReference type="NCBI Taxonomy" id="2183553"/>
    <lineage>
        <taxon>Bacteria</taxon>
        <taxon>Pseudomonadati</taxon>
        <taxon>Bacteroidota</taxon>
        <taxon>Cytophagia</taxon>
        <taxon>Cytophagales</taxon>
        <taxon>Cytophagaceae</taxon>
        <taxon>Spirosoma</taxon>
    </lineage>
</organism>
<keyword evidence="1" id="KW-0812">Transmembrane</keyword>
<name>A0A327NQG9_9BACT</name>